<dbReference type="Proteomes" id="UP000501926">
    <property type="component" value="Chromosome"/>
</dbReference>
<evidence type="ECO:0000256" key="1">
    <source>
        <dbReference type="ARBA" id="ARBA00022448"/>
    </source>
</evidence>
<reference evidence="6" key="2">
    <citation type="submission" date="2006-01" db="EMBL/GenBank/DDBJ databases">
        <authorList>
            <person name="Genoscope"/>
        </authorList>
    </citation>
    <scope>NUCLEOTIDE SEQUENCE</scope>
</reference>
<dbReference type="RefSeq" id="WP_099325622.1">
    <property type="nucleotide sequence ID" value="NZ_CP049055.1"/>
</dbReference>
<dbReference type="Proteomes" id="UP000221734">
    <property type="component" value="Chromosome Kuenenia_stuttgartiensis_MBR1"/>
</dbReference>
<evidence type="ECO:0000256" key="3">
    <source>
        <dbReference type="ARBA" id="ARBA00022982"/>
    </source>
</evidence>
<organism evidence="6">
    <name type="scientific">Kuenenia stuttgartiensis</name>
    <dbReference type="NCBI Taxonomy" id="174633"/>
    <lineage>
        <taxon>Bacteria</taxon>
        <taxon>Pseudomonadati</taxon>
        <taxon>Planctomycetota</taxon>
        <taxon>Candidatus Brocadiia</taxon>
        <taxon>Candidatus Brocadiales</taxon>
        <taxon>Candidatus Brocadiaceae</taxon>
        <taxon>Candidatus Kuenenia</taxon>
    </lineage>
</organism>
<dbReference type="EMBL" id="CT573073">
    <property type="protein sequence ID" value="CAJ71578.1"/>
    <property type="molecule type" value="Genomic_DNA"/>
</dbReference>
<evidence type="ECO:0000313" key="6">
    <source>
        <dbReference type="EMBL" id="CAJ71578.1"/>
    </source>
</evidence>
<dbReference type="EMBL" id="LT934425">
    <property type="protein sequence ID" value="SOH04964.1"/>
    <property type="molecule type" value="Genomic_DNA"/>
</dbReference>
<sequence>MAKKGQTFFCEICKQKVVVVDGGFGVLVCCGKEMTLVGKKDMMSVWTSAHKSPEEGSGVHFICGICGQKINVIYETTGILECCGQRMMMEEVSNG</sequence>
<evidence type="ECO:0000256" key="2">
    <source>
        <dbReference type="ARBA" id="ARBA00022723"/>
    </source>
</evidence>
<dbReference type="OrthoDB" id="279583at2"/>
<feature type="domain" description="Desulfoferrodoxin N-terminal" evidence="5">
    <location>
        <begin position="3"/>
        <end position="36"/>
    </location>
</feature>
<evidence type="ECO:0000313" key="10">
    <source>
        <dbReference type="Proteomes" id="UP000501926"/>
    </source>
</evidence>
<protein>
    <recommendedName>
        <fullName evidence="5">Desulfoferrodoxin N-terminal domain-containing protein</fullName>
    </recommendedName>
</protein>
<proteinExistence type="predicted"/>
<dbReference type="Pfam" id="PF06397">
    <property type="entry name" value="Desulfoferrod_N"/>
    <property type="match status" value="1"/>
</dbReference>
<evidence type="ECO:0000259" key="5">
    <source>
        <dbReference type="Pfam" id="PF06397"/>
    </source>
</evidence>
<keyword evidence="2" id="KW-0479">Metal-binding</keyword>
<dbReference type="Gene3D" id="2.20.28.100">
    <property type="entry name" value="Desulphoferrodoxin, N-terminal domain"/>
    <property type="match status" value="1"/>
</dbReference>
<accession>Q1PWH9</accession>
<keyword evidence="1" id="KW-0813">Transport</keyword>
<dbReference type="EMBL" id="CP049055">
    <property type="protein sequence ID" value="QII13938.1"/>
    <property type="molecule type" value="Genomic_DNA"/>
</dbReference>
<reference evidence="6" key="1">
    <citation type="journal article" date="2006" name="Nature">
        <title>Deciphering the evolution and metabolism of an anammox bacterium from a community genome.</title>
        <authorList>
            <person name="Strous M."/>
            <person name="Pelletier E."/>
            <person name="Mangenot S."/>
            <person name="Rattei T."/>
            <person name="Lehner A."/>
            <person name="Taylor M.W."/>
            <person name="Horn M."/>
            <person name="Daims H."/>
            <person name="Bartol-Mavel D."/>
            <person name="Wincker P."/>
            <person name="Barbe V."/>
            <person name="Fonknechten N."/>
            <person name="Vallenet D."/>
            <person name="Segurens B."/>
            <person name="Schenowitz-Truong C."/>
            <person name="Medigue C."/>
            <person name="Collingro A."/>
            <person name="Snel B."/>
            <person name="Dutilh B.E."/>
            <person name="OpDenCamp H.J.M."/>
            <person name="vanDerDrift C."/>
            <person name="Cirpus I."/>
            <person name="vanDePas-Schoonen K.T."/>
            <person name="Harhangi H.R."/>
            <person name="vanNiftrik L."/>
            <person name="Schmid M."/>
            <person name="Keltjens J."/>
            <person name="vanDeVossenberg J."/>
            <person name="Kartal B."/>
            <person name="Meier H."/>
            <person name="Frishman D."/>
            <person name="Huynen M.A."/>
            <person name="Mewes H."/>
            <person name="Weissenbach J."/>
            <person name="Jetten M.S.M."/>
            <person name="Wagner M."/>
            <person name="LePaslier D."/>
        </authorList>
    </citation>
    <scope>NUCLEOTIDE SEQUENCE</scope>
</reference>
<dbReference type="AlphaFoldDB" id="Q1PWH9"/>
<keyword evidence="9" id="KW-1185">Reference proteome</keyword>
<reference evidence="8" key="3">
    <citation type="submission" date="2017-10" db="EMBL/GenBank/DDBJ databases">
        <authorList>
            <person name="Banno H."/>
            <person name="Chua N.-H."/>
        </authorList>
    </citation>
    <scope>NUCLEOTIDE SEQUENCE [LARGE SCALE GENOMIC DNA]</scope>
    <source>
        <strain evidence="8">Kuenenia_mbr1_ru-nijmegen</strain>
    </source>
</reference>
<keyword evidence="3" id="KW-0249">Electron transport</keyword>
<name>Q1PWH9_KUEST</name>
<dbReference type="GO" id="GO:0005506">
    <property type="term" value="F:iron ion binding"/>
    <property type="evidence" value="ECO:0007669"/>
    <property type="project" value="InterPro"/>
</dbReference>
<evidence type="ECO:0000313" key="9">
    <source>
        <dbReference type="Proteomes" id="UP000221734"/>
    </source>
</evidence>
<evidence type="ECO:0000313" key="8">
    <source>
        <dbReference type="EMBL" id="SOH04964.1"/>
    </source>
</evidence>
<reference evidence="7 10" key="5">
    <citation type="submission" date="2020-02" db="EMBL/GenBank/DDBJ databases">
        <title>Newly sequenced genome of strain CSTR1 showed variability in Candidatus Kuenenia stuttgartiensis genomes.</title>
        <authorList>
            <person name="Ding C."/>
            <person name="Adrian L."/>
        </authorList>
    </citation>
    <scope>NUCLEOTIDE SEQUENCE [LARGE SCALE GENOMIC DNA]</scope>
    <source>
        <strain evidence="7 10">CSTR1</strain>
    </source>
</reference>
<dbReference type="KEGG" id="kst:KSMBR1_2477"/>
<keyword evidence="4" id="KW-0408">Iron</keyword>
<dbReference type="InterPro" id="IPR004462">
    <property type="entry name" value="Desulfoferrodoxin_N"/>
</dbReference>
<dbReference type="InterPro" id="IPR038094">
    <property type="entry name" value="Desulfoferrodoxin_N_sf"/>
</dbReference>
<reference evidence="9" key="4">
    <citation type="submission" date="2017-10" db="EMBL/GenBank/DDBJ databases">
        <authorList>
            <person name="Frank J."/>
        </authorList>
    </citation>
    <scope>NUCLEOTIDE SEQUENCE [LARGE SCALE GENOMIC DNA]</scope>
</reference>
<gene>
    <name evidence="7" type="ORF">KsCSTR_45590</name>
    <name evidence="8" type="ORF">KSMBR1_2477</name>
    <name evidence="6" type="ORF">kustc0833</name>
</gene>
<evidence type="ECO:0000313" key="7">
    <source>
        <dbReference type="EMBL" id="QII13938.1"/>
    </source>
</evidence>
<dbReference type="SUPFAM" id="SSF57802">
    <property type="entry name" value="Rubredoxin-like"/>
    <property type="match status" value="2"/>
</dbReference>
<evidence type="ECO:0000256" key="4">
    <source>
        <dbReference type="ARBA" id="ARBA00023004"/>
    </source>
</evidence>